<organism evidence="1 2">
    <name type="scientific">Nelumbo nucifera</name>
    <name type="common">Sacred lotus</name>
    <dbReference type="NCBI Taxonomy" id="4432"/>
    <lineage>
        <taxon>Eukaryota</taxon>
        <taxon>Viridiplantae</taxon>
        <taxon>Streptophyta</taxon>
        <taxon>Embryophyta</taxon>
        <taxon>Tracheophyta</taxon>
        <taxon>Spermatophyta</taxon>
        <taxon>Magnoliopsida</taxon>
        <taxon>Proteales</taxon>
        <taxon>Nelumbonaceae</taxon>
        <taxon>Nelumbo</taxon>
    </lineage>
</organism>
<comment type="caution">
    <text evidence="1">The sequence shown here is derived from an EMBL/GenBank/DDBJ whole genome shotgun (WGS) entry which is preliminary data.</text>
</comment>
<sequence length="95" mass="10676">MVNQLQMCDASSIKDARERKGQDLLHLHVFSGGFQGGKDQNITGQQSAWQKPPFLKEILLKSNLVVQQLILLNVFAHQENCVAILPPKNKCNIHD</sequence>
<dbReference type="EMBL" id="DUZY01000005">
    <property type="protein sequence ID" value="DAD41471.1"/>
    <property type="molecule type" value="Genomic_DNA"/>
</dbReference>
<proteinExistence type="predicted"/>
<evidence type="ECO:0000313" key="2">
    <source>
        <dbReference type="Proteomes" id="UP000607653"/>
    </source>
</evidence>
<reference evidence="1 2" key="1">
    <citation type="journal article" date="2020" name="Mol. Biol. Evol.">
        <title>Distinct Expression and Methylation Patterns for Genes with Different Fates following a Single Whole-Genome Duplication in Flowering Plants.</title>
        <authorList>
            <person name="Shi T."/>
            <person name="Rahmani R.S."/>
            <person name="Gugger P.F."/>
            <person name="Wang M."/>
            <person name="Li H."/>
            <person name="Zhang Y."/>
            <person name="Li Z."/>
            <person name="Wang Q."/>
            <person name="Van de Peer Y."/>
            <person name="Marchal K."/>
            <person name="Chen J."/>
        </authorList>
    </citation>
    <scope>NUCLEOTIDE SEQUENCE [LARGE SCALE GENOMIC DNA]</scope>
    <source>
        <tissue evidence="1">Leaf</tissue>
    </source>
</reference>
<protein>
    <submittedName>
        <fullName evidence="1">Uncharacterized protein</fullName>
    </submittedName>
</protein>
<keyword evidence="2" id="KW-1185">Reference proteome</keyword>
<dbReference type="AlphaFoldDB" id="A0A822ZCR5"/>
<dbReference type="Proteomes" id="UP000607653">
    <property type="component" value="Unassembled WGS sequence"/>
</dbReference>
<gene>
    <name evidence="1" type="ORF">HUJ06_015794</name>
</gene>
<accession>A0A822ZCR5</accession>
<evidence type="ECO:0000313" key="1">
    <source>
        <dbReference type="EMBL" id="DAD41471.1"/>
    </source>
</evidence>
<name>A0A822ZCR5_NELNU</name>